<dbReference type="EMBL" id="MU853235">
    <property type="protein sequence ID" value="KAK4121050.1"/>
    <property type="molecule type" value="Genomic_DNA"/>
</dbReference>
<feature type="compositionally biased region" description="Pro residues" evidence="2">
    <location>
        <begin position="47"/>
        <end position="57"/>
    </location>
</feature>
<dbReference type="GO" id="GO:0000981">
    <property type="term" value="F:DNA-binding transcription factor activity, RNA polymerase II-specific"/>
    <property type="evidence" value="ECO:0007669"/>
    <property type="project" value="InterPro"/>
</dbReference>
<feature type="region of interest" description="Disordered" evidence="2">
    <location>
        <begin position="1033"/>
        <end position="1056"/>
    </location>
</feature>
<dbReference type="GO" id="GO:0008270">
    <property type="term" value="F:zinc ion binding"/>
    <property type="evidence" value="ECO:0007669"/>
    <property type="project" value="InterPro"/>
</dbReference>
<dbReference type="Gene3D" id="4.10.240.10">
    <property type="entry name" value="Zn(2)-C6 fungal-type DNA-binding domain"/>
    <property type="match status" value="1"/>
</dbReference>
<organism evidence="4 5">
    <name type="scientific">Parathielavia appendiculata</name>
    <dbReference type="NCBI Taxonomy" id="2587402"/>
    <lineage>
        <taxon>Eukaryota</taxon>
        <taxon>Fungi</taxon>
        <taxon>Dikarya</taxon>
        <taxon>Ascomycota</taxon>
        <taxon>Pezizomycotina</taxon>
        <taxon>Sordariomycetes</taxon>
        <taxon>Sordariomycetidae</taxon>
        <taxon>Sordariales</taxon>
        <taxon>Chaetomiaceae</taxon>
        <taxon>Parathielavia</taxon>
    </lineage>
</organism>
<evidence type="ECO:0000259" key="3">
    <source>
        <dbReference type="PROSITE" id="PS50048"/>
    </source>
</evidence>
<feature type="compositionally biased region" description="Low complexity" evidence="2">
    <location>
        <begin position="493"/>
        <end position="508"/>
    </location>
</feature>
<evidence type="ECO:0000313" key="4">
    <source>
        <dbReference type="EMBL" id="KAK4121050.1"/>
    </source>
</evidence>
<feature type="compositionally biased region" description="Basic residues" evidence="2">
    <location>
        <begin position="1033"/>
        <end position="1043"/>
    </location>
</feature>
<feature type="region of interest" description="Disordered" evidence="2">
    <location>
        <begin position="166"/>
        <end position="236"/>
    </location>
</feature>
<reference evidence="4" key="1">
    <citation type="journal article" date="2023" name="Mol. Phylogenet. Evol.">
        <title>Genome-scale phylogeny and comparative genomics of the fungal order Sordariales.</title>
        <authorList>
            <person name="Hensen N."/>
            <person name="Bonometti L."/>
            <person name="Westerberg I."/>
            <person name="Brannstrom I.O."/>
            <person name="Guillou S."/>
            <person name="Cros-Aarteil S."/>
            <person name="Calhoun S."/>
            <person name="Haridas S."/>
            <person name="Kuo A."/>
            <person name="Mondo S."/>
            <person name="Pangilinan J."/>
            <person name="Riley R."/>
            <person name="LaButti K."/>
            <person name="Andreopoulos B."/>
            <person name="Lipzen A."/>
            <person name="Chen C."/>
            <person name="Yan M."/>
            <person name="Daum C."/>
            <person name="Ng V."/>
            <person name="Clum A."/>
            <person name="Steindorff A."/>
            <person name="Ohm R.A."/>
            <person name="Martin F."/>
            <person name="Silar P."/>
            <person name="Natvig D.O."/>
            <person name="Lalanne C."/>
            <person name="Gautier V."/>
            <person name="Ament-Velasquez S.L."/>
            <person name="Kruys A."/>
            <person name="Hutchinson M.I."/>
            <person name="Powell A.J."/>
            <person name="Barry K."/>
            <person name="Miller A.N."/>
            <person name="Grigoriev I.V."/>
            <person name="Debuchy R."/>
            <person name="Gladieux P."/>
            <person name="Hiltunen Thoren M."/>
            <person name="Johannesson H."/>
        </authorList>
    </citation>
    <scope>NUCLEOTIDE SEQUENCE</scope>
    <source>
        <strain evidence="4">CBS 731.68</strain>
    </source>
</reference>
<keyword evidence="1" id="KW-0539">Nucleus</keyword>
<dbReference type="CDD" id="cd12148">
    <property type="entry name" value="fungal_TF_MHR"/>
    <property type="match status" value="1"/>
</dbReference>
<feature type="region of interest" description="Disordered" evidence="2">
    <location>
        <begin position="408"/>
        <end position="445"/>
    </location>
</feature>
<name>A0AAN6TUM0_9PEZI</name>
<feature type="domain" description="Zn(2)-C6 fungal-type" evidence="3">
    <location>
        <begin position="88"/>
        <end position="117"/>
    </location>
</feature>
<reference evidence="4" key="2">
    <citation type="submission" date="2023-05" db="EMBL/GenBank/DDBJ databases">
        <authorList>
            <consortium name="Lawrence Berkeley National Laboratory"/>
            <person name="Steindorff A."/>
            <person name="Hensen N."/>
            <person name="Bonometti L."/>
            <person name="Westerberg I."/>
            <person name="Brannstrom I.O."/>
            <person name="Guillou S."/>
            <person name="Cros-Aarteil S."/>
            <person name="Calhoun S."/>
            <person name="Haridas S."/>
            <person name="Kuo A."/>
            <person name="Mondo S."/>
            <person name="Pangilinan J."/>
            <person name="Riley R."/>
            <person name="Labutti K."/>
            <person name="Andreopoulos B."/>
            <person name="Lipzen A."/>
            <person name="Chen C."/>
            <person name="Yanf M."/>
            <person name="Daum C."/>
            <person name="Ng V."/>
            <person name="Clum A."/>
            <person name="Ohm R."/>
            <person name="Martin F."/>
            <person name="Silar P."/>
            <person name="Natvig D."/>
            <person name="Lalanne C."/>
            <person name="Gautier V."/>
            <person name="Ament-Velasquez S.L."/>
            <person name="Kruys A."/>
            <person name="Hutchinson M.I."/>
            <person name="Powell A.J."/>
            <person name="Barry K."/>
            <person name="Miller A.N."/>
            <person name="Grigoriev I.V."/>
            <person name="Debuchy R."/>
            <person name="Gladieux P."/>
            <person name="Thoren M.H."/>
            <person name="Johannesson H."/>
        </authorList>
    </citation>
    <scope>NUCLEOTIDE SEQUENCE</scope>
    <source>
        <strain evidence="4">CBS 731.68</strain>
    </source>
</reference>
<feature type="region of interest" description="Disordered" evidence="2">
    <location>
        <begin position="1"/>
        <end position="66"/>
    </location>
</feature>
<comment type="caution">
    <text evidence="4">The sequence shown here is derived from an EMBL/GenBank/DDBJ whole genome shotgun (WGS) entry which is preliminary data.</text>
</comment>
<dbReference type="InterPro" id="IPR036864">
    <property type="entry name" value="Zn2-C6_fun-type_DNA-bd_sf"/>
</dbReference>
<dbReference type="PROSITE" id="PS50048">
    <property type="entry name" value="ZN2_CY6_FUNGAL_2"/>
    <property type="match status" value="1"/>
</dbReference>
<sequence length="1056" mass="116234">MTPVTPHSAVPLPPHSQPYPDDRRHISFDNGPQPPMYSRQPSYQPQTPLPHPQPYDYPPQYAHHGELPYPIQVAAASGKRKAQRASQACDMCRQLKAKCDELKPCKSCKEKKVECKYREAVPKQQDKVTSDILDTLMTLQNKFDSFDQRMSRLERAMVRNGASVDLLADPGLDDDDRPESAESALPKAEDAASASPADTTGEKPPIDSIQARNITRDMDEEKEVEPGPRVRPGLPSIPHNHTTLAAFLLKWRPISVLVGGILEAENVKYVDEFPIRQEEKRGLLRIWGRGEGLESSLRMDKADREAIHDAGAMEVVQDDVSDSGAPSPADCWGGISGSPGPIDGKPVISVQTPDFSEKIVWKYVQSFEENIQNMHPLIIPKELHAMVKLFLDTVQQTASKQSRSAGIAKFVVTPSPQSETGVKRKRSPAPDGSELPATSPKPAKPVFQRSINNALVLLVLALGKICLHKDRIPDVVPVSDATHNSPMARNGYPAPTSPIQPSSPSQASHTHSAGLPSPKEGVERPGPSRRSSFQGGGPPIKGGTSLKRNMDVIPGLDYFAYATDILGGQLAGTSLRHIHAYLLAGLYHGQLGRVLESYAYIKEAGYALQVKMRPSLDRFSKMRRDQVGVSEKSDNQLVFAFWTCLQLESDIIAELPLPQSHILAYEDMMPYPNINLARDLGFSQIVLESYLAQLYLRKKLNEIHGMLYDPDKPLPPLLGTGGGAGGNIIEYIEDSLDMRYQRWVPPEFKFQPTDPPAGDILSARLRAKYWGAQVITYRQFVRTILEVNFSKTMSHESPMPASEFRSGLMVPVVGPDKDIPDEMYRYAKKGVNALIESTRAFHGLKERRFVVTNIFGTAHAQWGNLLTLSAVFRDPTLRNLVDEQVLRELFSRTIAFFRIIAQPTSALHIDLRILEGLERELWPNNKSNNADTAMDHPTGSSFSSSASGGGELPAPPPPPPPPPRMHPMPPVAGPLPAGMHSPVMNHHHIITNGMSSSMSPPLPSPMQLHQAATAGLPGPVQMMSEANSVVHHHQGAGAHHHHPGMLPPMQHHPPPH</sequence>
<dbReference type="PANTHER" id="PTHR47785:SF4">
    <property type="entry name" value="ZN(II)2CYS6 TRANSCRIPTION FACTOR (EUROFUNG)"/>
    <property type="match status" value="1"/>
</dbReference>
<dbReference type="InterPro" id="IPR001138">
    <property type="entry name" value="Zn2Cys6_DnaBD"/>
</dbReference>
<dbReference type="PANTHER" id="PTHR47785">
    <property type="entry name" value="ZN(II)2CYS6 TRANSCRIPTION FACTOR (EUROFUNG)-RELATED-RELATED"/>
    <property type="match status" value="1"/>
</dbReference>
<dbReference type="GeneID" id="87826114"/>
<dbReference type="AlphaFoldDB" id="A0AAN6TUM0"/>
<evidence type="ECO:0000256" key="1">
    <source>
        <dbReference type="ARBA" id="ARBA00023242"/>
    </source>
</evidence>
<dbReference type="CDD" id="cd00067">
    <property type="entry name" value="GAL4"/>
    <property type="match status" value="1"/>
</dbReference>
<accession>A0AAN6TUM0</accession>
<dbReference type="Proteomes" id="UP001302602">
    <property type="component" value="Unassembled WGS sequence"/>
</dbReference>
<feature type="region of interest" description="Disordered" evidence="2">
    <location>
        <begin position="476"/>
        <end position="546"/>
    </location>
</feature>
<gene>
    <name evidence="4" type="ORF">N657DRAFT_578791</name>
</gene>
<evidence type="ECO:0000313" key="5">
    <source>
        <dbReference type="Proteomes" id="UP001302602"/>
    </source>
</evidence>
<feature type="compositionally biased region" description="Pro residues" evidence="2">
    <location>
        <begin position="953"/>
        <end position="973"/>
    </location>
</feature>
<feature type="compositionally biased region" description="Basic and acidic residues" evidence="2">
    <location>
        <begin position="214"/>
        <end position="228"/>
    </location>
</feature>
<protein>
    <recommendedName>
        <fullName evidence="3">Zn(2)-C6 fungal-type domain-containing protein</fullName>
    </recommendedName>
</protein>
<dbReference type="Pfam" id="PF00172">
    <property type="entry name" value="Zn_clus"/>
    <property type="match status" value="1"/>
</dbReference>
<proteinExistence type="predicted"/>
<dbReference type="SUPFAM" id="SSF57701">
    <property type="entry name" value="Zn2/Cys6 DNA-binding domain"/>
    <property type="match status" value="1"/>
</dbReference>
<feature type="region of interest" description="Disordered" evidence="2">
    <location>
        <begin position="925"/>
        <end position="983"/>
    </location>
</feature>
<dbReference type="SMART" id="SM00066">
    <property type="entry name" value="GAL4"/>
    <property type="match status" value="1"/>
</dbReference>
<dbReference type="PROSITE" id="PS00463">
    <property type="entry name" value="ZN2_CY6_FUNGAL_1"/>
    <property type="match status" value="1"/>
</dbReference>
<dbReference type="InterPro" id="IPR053181">
    <property type="entry name" value="EcdB-like_regulator"/>
</dbReference>
<dbReference type="RefSeq" id="XP_062644821.1">
    <property type="nucleotide sequence ID" value="XM_062789344.1"/>
</dbReference>
<evidence type="ECO:0000256" key="2">
    <source>
        <dbReference type="SAM" id="MobiDB-lite"/>
    </source>
</evidence>
<keyword evidence="5" id="KW-1185">Reference proteome</keyword>